<keyword evidence="1 6" id="KW-0597">Phosphoprotein</keyword>
<dbReference type="FunFam" id="3.40.50.2300:FF:000002">
    <property type="entry name" value="DNA-binding response regulator PhoP"/>
    <property type="match status" value="1"/>
</dbReference>
<dbReference type="AlphaFoldDB" id="C9MVV4"/>
<dbReference type="Pfam" id="PF00486">
    <property type="entry name" value="Trans_reg_C"/>
    <property type="match status" value="1"/>
</dbReference>
<dbReference type="InterPro" id="IPR011006">
    <property type="entry name" value="CheY-like_superfamily"/>
</dbReference>
<feature type="modified residue" description="4-aspartylphosphate" evidence="6">
    <location>
        <position position="58"/>
    </location>
</feature>
<dbReference type="InterPro" id="IPR039420">
    <property type="entry name" value="WalR-like"/>
</dbReference>
<dbReference type="InterPro" id="IPR036388">
    <property type="entry name" value="WH-like_DNA-bd_sf"/>
</dbReference>
<keyword evidence="2" id="KW-0902">Two-component regulatory system</keyword>
<keyword evidence="3" id="KW-0805">Transcription regulation</keyword>
<evidence type="ECO:0000256" key="2">
    <source>
        <dbReference type="ARBA" id="ARBA00023012"/>
    </source>
</evidence>
<dbReference type="InterPro" id="IPR001789">
    <property type="entry name" value="Sig_transdc_resp-reg_receiver"/>
</dbReference>
<dbReference type="PANTHER" id="PTHR48111:SF22">
    <property type="entry name" value="REGULATOR OF RPOS"/>
    <property type="match status" value="1"/>
</dbReference>
<evidence type="ECO:0000313" key="10">
    <source>
        <dbReference type="EMBL" id="EEX75526.1"/>
    </source>
</evidence>
<reference evidence="10 11" key="1">
    <citation type="submission" date="2009-09" db="EMBL/GenBank/DDBJ databases">
        <authorList>
            <person name="Weinstock G."/>
            <person name="Sodergren E."/>
            <person name="Clifton S."/>
            <person name="Fulton L."/>
            <person name="Fulton B."/>
            <person name="Courtney L."/>
            <person name="Fronick C."/>
            <person name="Harrison M."/>
            <person name="Strong C."/>
            <person name="Farmer C."/>
            <person name="Delahaunty K."/>
            <person name="Markovic C."/>
            <person name="Hall O."/>
            <person name="Minx P."/>
            <person name="Tomlinson C."/>
            <person name="Mitreva M."/>
            <person name="Nelson J."/>
            <person name="Hou S."/>
            <person name="Wollam A."/>
            <person name="Pepin K.H."/>
            <person name="Johnson M."/>
            <person name="Bhonagiri V."/>
            <person name="Nash W.E."/>
            <person name="Warren W."/>
            <person name="Chinwalla A."/>
            <person name="Mardis E.R."/>
            <person name="Wilson R.K."/>
        </authorList>
    </citation>
    <scope>NUCLEOTIDE SEQUENCE [LARGE SCALE GENOMIC DNA]</scope>
    <source>
        <strain evidence="10 11">F0254</strain>
    </source>
</reference>
<feature type="domain" description="Response regulatory" evidence="8">
    <location>
        <begin position="9"/>
        <end position="123"/>
    </location>
</feature>
<keyword evidence="4 7" id="KW-0238">DNA-binding</keyword>
<evidence type="ECO:0000256" key="6">
    <source>
        <dbReference type="PROSITE-ProRule" id="PRU00169"/>
    </source>
</evidence>
<dbReference type="CDD" id="cd17625">
    <property type="entry name" value="REC_OmpR_DrrD-like"/>
    <property type="match status" value="1"/>
</dbReference>
<dbReference type="SUPFAM" id="SSF52172">
    <property type="entry name" value="CheY-like"/>
    <property type="match status" value="1"/>
</dbReference>
<gene>
    <name evidence="10" type="ORF">GCWU000323_00776</name>
</gene>
<dbReference type="Gene3D" id="6.10.250.690">
    <property type="match status" value="1"/>
</dbReference>
<dbReference type="eggNOG" id="COG0745">
    <property type="taxonomic scope" value="Bacteria"/>
</dbReference>
<dbReference type="STRING" id="634994.GCWU000323_00776"/>
<evidence type="ECO:0000313" key="11">
    <source>
        <dbReference type="Proteomes" id="UP000006233"/>
    </source>
</evidence>
<dbReference type="Proteomes" id="UP000006233">
    <property type="component" value="Unassembled WGS sequence"/>
</dbReference>
<dbReference type="InterPro" id="IPR001867">
    <property type="entry name" value="OmpR/PhoB-type_DNA-bd"/>
</dbReference>
<dbReference type="CDD" id="cd00383">
    <property type="entry name" value="trans_reg_C"/>
    <property type="match status" value="1"/>
</dbReference>
<feature type="domain" description="OmpR/PhoB-type" evidence="9">
    <location>
        <begin position="134"/>
        <end position="232"/>
    </location>
</feature>
<evidence type="ECO:0000256" key="1">
    <source>
        <dbReference type="ARBA" id="ARBA00022553"/>
    </source>
</evidence>
<keyword evidence="5" id="KW-0804">Transcription</keyword>
<evidence type="ECO:0000259" key="9">
    <source>
        <dbReference type="PROSITE" id="PS51755"/>
    </source>
</evidence>
<dbReference type="GO" id="GO:0000156">
    <property type="term" value="F:phosphorelay response regulator activity"/>
    <property type="evidence" value="ECO:0007669"/>
    <property type="project" value="TreeGrafter"/>
</dbReference>
<dbReference type="Gene3D" id="3.40.50.2300">
    <property type="match status" value="1"/>
</dbReference>
<dbReference type="GO" id="GO:0005829">
    <property type="term" value="C:cytosol"/>
    <property type="evidence" value="ECO:0007669"/>
    <property type="project" value="TreeGrafter"/>
</dbReference>
<dbReference type="SMART" id="SM00448">
    <property type="entry name" value="REC"/>
    <property type="match status" value="1"/>
</dbReference>
<sequence length="235" mass="27631">MGTRIWKMRILIVEDERMINDIIARTLRKENYSVDSCFDGQEALDYIFSAEYDVLILDIMLPKLDGFEVLKRIRNKGIQTPVLFLTARESVQDRVKGLDYGADDYLVKPFDFEELLARIRVILRKNSIKSDSVGNIFKIANLTVDCNEHTVFRDEKRIKLSPKEFSILEYMIRNKKRVISKDKIEQHIYDFDSEINSNVIEVHIRLLRKKIDTDFTPKLIHTIRGVGYVLKEENE</sequence>
<dbReference type="GO" id="GO:0032993">
    <property type="term" value="C:protein-DNA complex"/>
    <property type="evidence" value="ECO:0007669"/>
    <property type="project" value="TreeGrafter"/>
</dbReference>
<comment type="caution">
    <text evidence="10">The sequence shown here is derived from an EMBL/GenBank/DDBJ whole genome shotgun (WGS) entry which is preliminary data.</text>
</comment>
<organism evidence="10 11">
    <name type="scientific">Leptotrichia hofstadii F0254</name>
    <dbReference type="NCBI Taxonomy" id="634994"/>
    <lineage>
        <taxon>Bacteria</taxon>
        <taxon>Fusobacteriati</taxon>
        <taxon>Fusobacteriota</taxon>
        <taxon>Fusobacteriia</taxon>
        <taxon>Fusobacteriales</taxon>
        <taxon>Leptotrichiaceae</taxon>
        <taxon>Leptotrichia</taxon>
    </lineage>
</organism>
<name>C9MVV4_9FUSO</name>
<protein>
    <submittedName>
        <fullName evidence="10">Response regulator receiver domain protein</fullName>
    </submittedName>
</protein>
<evidence type="ECO:0000256" key="4">
    <source>
        <dbReference type="ARBA" id="ARBA00023125"/>
    </source>
</evidence>
<dbReference type="GO" id="GO:0000976">
    <property type="term" value="F:transcription cis-regulatory region binding"/>
    <property type="evidence" value="ECO:0007669"/>
    <property type="project" value="TreeGrafter"/>
</dbReference>
<dbReference type="Gene3D" id="1.10.10.10">
    <property type="entry name" value="Winged helix-like DNA-binding domain superfamily/Winged helix DNA-binding domain"/>
    <property type="match status" value="1"/>
</dbReference>
<dbReference type="PROSITE" id="PS51755">
    <property type="entry name" value="OMPR_PHOB"/>
    <property type="match status" value="1"/>
</dbReference>
<evidence type="ECO:0000256" key="7">
    <source>
        <dbReference type="PROSITE-ProRule" id="PRU01091"/>
    </source>
</evidence>
<accession>C9MVV4</accession>
<feature type="DNA-binding region" description="OmpR/PhoB-type" evidence="7">
    <location>
        <begin position="134"/>
        <end position="232"/>
    </location>
</feature>
<evidence type="ECO:0000259" key="8">
    <source>
        <dbReference type="PROSITE" id="PS50110"/>
    </source>
</evidence>
<dbReference type="FunFam" id="1.10.10.10:FF:000005">
    <property type="entry name" value="Two-component system response regulator"/>
    <property type="match status" value="1"/>
</dbReference>
<evidence type="ECO:0000256" key="3">
    <source>
        <dbReference type="ARBA" id="ARBA00023015"/>
    </source>
</evidence>
<dbReference type="PANTHER" id="PTHR48111">
    <property type="entry name" value="REGULATOR OF RPOS"/>
    <property type="match status" value="1"/>
</dbReference>
<dbReference type="HOGENOM" id="CLU_000445_30_1_0"/>
<dbReference type="SMART" id="SM00862">
    <property type="entry name" value="Trans_reg_C"/>
    <property type="match status" value="1"/>
</dbReference>
<proteinExistence type="predicted"/>
<dbReference type="EMBL" id="ACVB02000007">
    <property type="protein sequence ID" value="EEX75526.1"/>
    <property type="molecule type" value="Genomic_DNA"/>
</dbReference>
<dbReference type="PROSITE" id="PS50110">
    <property type="entry name" value="RESPONSE_REGULATORY"/>
    <property type="match status" value="1"/>
</dbReference>
<dbReference type="GO" id="GO:0006355">
    <property type="term" value="P:regulation of DNA-templated transcription"/>
    <property type="evidence" value="ECO:0007669"/>
    <property type="project" value="InterPro"/>
</dbReference>
<dbReference type="Pfam" id="PF00072">
    <property type="entry name" value="Response_reg"/>
    <property type="match status" value="1"/>
</dbReference>
<evidence type="ECO:0000256" key="5">
    <source>
        <dbReference type="ARBA" id="ARBA00023163"/>
    </source>
</evidence>